<name>A0A370HVC6_9HYPH</name>
<dbReference type="SUPFAM" id="SSF52096">
    <property type="entry name" value="ClpP/crotonase"/>
    <property type="match status" value="1"/>
</dbReference>
<dbReference type="Pfam" id="PF01343">
    <property type="entry name" value="Peptidase_S49"/>
    <property type="match status" value="1"/>
</dbReference>
<keyword evidence="5" id="KW-1133">Transmembrane helix</keyword>
<dbReference type="InterPro" id="IPR047272">
    <property type="entry name" value="S49_SppA_C"/>
</dbReference>
<dbReference type="RefSeq" id="WP_114768583.1">
    <property type="nucleotide sequence ID" value="NZ_QQBB01000001.1"/>
</dbReference>
<evidence type="ECO:0000256" key="5">
    <source>
        <dbReference type="SAM" id="Phobius"/>
    </source>
</evidence>
<dbReference type="InterPro" id="IPR002142">
    <property type="entry name" value="Peptidase_S49"/>
</dbReference>
<feature type="domain" description="Peptidase S49" evidence="6">
    <location>
        <begin position="109"/>
        <end position="259"/>
    </location>
</feature>
<keyword evidence="3" id="KW-0378">Hydrolase</keyword>
<evidence type="ECO:0000256" key="3">
    <source>
        <dbReference type="ARBA" id="ARBA00022801"/>
    </source>
</evidence>
<evidence type="ECO:0000313" key="8">
    <source>
        <dbReference type="Proteomes" id="UP000254925"/>
    </source>
</evidence>
<comment type="similarity">
    <text evidence="1">Belongs to the peptidase S49 family.</text>
</comment>
<dbReference type="GO" id="GO:0008236">
    <property type="term" value="F:serine-type peptidase activity"/>
    <property type="evidence" value="ECO:0007669"/>
    <property type="project" value="UniProtKB-KW"/>
</dbReference>
<evidence type="ECO:0000256" key="4">
    <source>
        <dbReference type="ARBA" id="ARBA00022825"/>
    </source>
</evidence>
<dbReference type="GO" id="GO:0006508">
    <property type="term" value="P:proteolysis"/>
    <property type="evidence" value="ECO:0007669"/>
    <property type="project" value="UniProtKB-KW"/>
</dbReference>
<keyword evidence="5" id="KW-0812">Transmembrane</keyword>
<dbReference type="InterPro" id="IPR029045">
    <property type="entry name" value="ClpP/crotonase-like_dom_sf"/>
</dbReference>
<dbReference type="CDD" id="cd07023">
    <property type="entry name" value="S49_Sppa_N_C"/>
    <property type="match status" value="1"/>
</dbReference>
<keyword evidence="2 7" id="KW-0645">Protease</keyword>
<keyword evidence="5" id="KW-0472">Membrane</keyword>
<comment type="caution">
    <text evidence="7">The sequence shown here is derived from an EMBL/GenBank/DDBJ whole genome shotgun (WGS) entry which is preliminary data.</text>
</comment>
<keyword evidence="8" id="KW-1185">Reference proteome</keyword>
<dbReference type="PANTHER" id="PTHR42987">
    <property type="entry name" value="PEPTIDASE S49"/>
    <property type="match status" value="1"/>
</dbReference>
<sequence>MPIDAEAITDRYRLRRKLTFWRVAGILALIAAVVAIGYAAADQVGFGRSQAHVARISVDGFIISNQQRMADLMDRVGKASSVSGVVVSINSPGGTTTGSEELYRNIRRLADKKPVVTFVDGTAASGGYITAVGADYIVARETSLVGSIGVLFQFPDLSGLLGHVGVKVEEVKSAPLKAEPSPFKPASPEARAALQSVVNDTYDWFKTLVRERRRLSEAELSAASTGQVFSGRQGIPLKLVDKIGGERDAIAWLEREKGVAKDLPVREWKPRSDRDFSLVAWAATGADLLGFGGMADALRRSAASMQAAQLDGLLAVWHPSEK</sequence>
<feature type="transmembrane region" description="Helical" evidence="5">
    <location>
        <begin position="20"/>
        <end position="41"/>
    </location>
</feature>
<dbReference type="Gene3D" id="6.20.330.10">
    <property type="match status" value="1"/>
</dbReference>
<dbReference type="OrthoDB" id="9764363at2"/>
<dbReference type="EMBL" id="QQBB01000001">
    <property type="protein sequence ID" value="RDI62469.1"/>
    <property type="molecule type" value="Genomic_DNA"/>
</dbReference>
<dbReference type="Proteomes" id="UP000254925">
    <property type="component" value="Unassembled WGS sequence"/>
</dbReference>
<proteinExistence type="inferred from homology"/>
<keyword evidence="4" id="KW-0720">Serine protease</keyword>
<protein>
    <submittedName>
        <fullName evidence="7">Protease-4</fullName>
    </submittedName>
</protein>
<gene>
    <name evidence="7" type="ORF">DES45_101739</name>
</gene>
<evidence type="ECO:0000259" key="6">
    <source>
        <dbReference type="Pfam" id="PF01343"/>
    </source>
</evidence>
<dbReference type="AlphaFoldDB" id="A0A370HVC6"/>
<evidence type="ECO:0000256" key="1">
    <source>
        <dbReference type="ARBA" id="ARBA00008683"/>
    </source>
</evidence>
<reference evidence="7 8" key="1">
    <citation type="submission" date="2018-07" db="EMBL/GenBank/DDBJ databases">
        <title>Genomic Encyclopedia of Type Strains, Phase IV (KMG-IV): sequencing the most valuable type-strain genomes for metagenomic binning, comparative biology and taxonomic classification.</title>
        <authorList>
            <person name="Goeker M."/>
        </authorList>
    </citation>
    <scope>NUCLEOTIDE SEQUENCE [LARGE SCALE GENOMIC DNA]</scope>
    <source>
        <strain evidence="7 8">DSM 14364</strain>
    </source>
</reference>
<dbReference type="InterPro" id="IPR004635">
    <property type="entry name" value="Pept_S49_SppA"/>
</dbReference>
<accession>A0A370HVC6</accession>
<dbReference type="PANTHER" id="PTHR42987:SF6">
    <property type="entry name" value="PROTEINASE IV"/>
    <property type="match status" value="1"/>
</dbReference>
<evidence type="ECO:0000313" key="7">
    <source>
        <dbReference type="EMBL" id="RDI62469.1"/>
    </source>
</evidence>
<dbReference type="Gene3D" id="3.90.226.10">
    <property type="entry name" value="2-enoyl-CoA Hydratase, Chain A, domain 1"/>
    <property type="match status" value="1"/>
</dbReference>
<organism evidence="7 8">
    <name type="scientific">Microvirga subterranea</name>
    <dbReference type="NCBI Taxonomy" id="186651"/>
    <lineage>
        <taxon>Bacteria</taxon>
        <taxon>Pseudomonadati</taxon>
        <taxon>Pseudomonadota</taxon>
        <taxon>Alphaproteobacteria</taxon>
        <taxon>Hyphomicrobiales</taxon>
        <taxon>Methylobacteriaceae</taxon>
        <taxon>Microvirga</taxon>
    </lineage>
</organism>
<dbReference type="NCBIfam" id="TIGR00706">
    <property type="entry name" value="SppA_dom"/>
    <property type="match status" value="1"/>
</dbReference>
<evidence type="ECO:0000256" key="2">
    <source>
        <dbReference type="ARBA" id="ARBA00022670"/>
    </source>
</evidence>